<sequence>MDDGKIGCPSHQVYQNNSGNLCAEQSFDLLNQCLDYPFSHPVLNPEANEMSLPLPMENYDSLMIVNSDVHTNPSVGYKNNPITFDSHQTISSIYSFDLVKDLCFGYGFNTCFDGFDKIFEDSFFQIHAHKYGYELTSDFLSDMNVHKDDFSIFIDSVLSSSSASFDGGVTFYNSRLFKEEMDFFVKKISEVSDVSTPGVIELLDKACSYFSRYVYDLRSKCVCILRTDFIPAIVKTILNNNIMNYGSERKMTYPEMEMFFLHSVTSLERMVILKAMYIWNDFFKGKELIFSLPLHMGYSNPFIHSSVFCGLEIPVVDYPAAFSFFDNTEICISLFSITRINGFIKEISDKIYGVLDGVISDEIAVTSDTGFDYVTDFNVFRTKTLPALIKVKFDEMLLNDQTELNNMIFELMMWNSREDKEVDLLMFRDLIVKSAYKSLELRLHSLSDSVIGYFSRKIDKFISKKEGRYCRLAKNKWRVNIHPKLDYNVLSIKSRFLIKLKPIFCSKIYSLIEDGFPKLSWDDVSAVLFQILEKEAEEVISDRSDKLADVVTRAPTVDSYDVLALTNSQASKLTSLIMTHSDSSLRSYAKSLWDKVRVSVGKAYSFASVDMTSVIVASDQENTNVSLDSAVTIDQFSSAIDTSSTDHEILNKGAVAAVTMNESSLCPEAEDIICSRELQSLFQSFLDRVVCDGNDFVMSGIEELMSSSQYVKDDKFDIPKADHVVANERDLKVYASNLNPIDFHSTASDTNKIKKCYYKIKGDVSPVFVDFGELRFDVDIDSSISVMLEEHLTGIYNFIKHIMLDLEKNHNVGVDSAILDRLRSFCDDDLSKFVHRMNSFFIDVFVLDVDCGRLINDDERHCIVNYFYNYLHSQYEQIMSCELPNIISMTIK</sequence>
<dbReference type="RefSeq" id="WP_092490505.1">
    <property type="nucleotide sequence ID" value="NZ_LN906597.1"/>
</dbReference>
<dbReference type="OrthoDB" id="9966515at2"/>
<keyword evidence="2" id="KW-1185">Reference proteome</keyword>
<proteinExistence type="predicted"/>
<evidence type="ECO:0000313" key="2">
    <source>
        <dbReference type="Proteomes" id="UP000198651"/>
    </source>
</evidence>
<evidence type="ECO:0000313" key="1">
    <source>
        <dbReference type="EMBL" id="CUT17705.1"/>
    </source>
</evidence>
<protein>
    <submittedName>
        <fullName evidence="1">Uncharacterized protein</fullName>
    </submittedName>
</protein>
<dbReference type="EMBL" id="LN906597">
    <property type="protein sequence ID" value="CUT17705.1"/>
    <property type="molecule type" value="Genomic_DNA"/>
</dbReference>
<name>A0A0S4M1Q9_9BURK</name>
<organism evidence="1 2">
    <name type="scientific">Candidatus Ichthyocystis hellenicum</name>
    <dbReference type="NCBI Taxonomy" id="1561003"/>
    <lineage>
        <taxon>Bacteria</taxon>
        <taxon>Pseudomonadati</taxon>
        <taxon>Pseudomonadota</taxon>
        <taxon>Betaproteobacteria</taxon>
        <taxon>Burkholderiales</taxon>
        <taxon>Candidatus Ichthyocystis</taxon>
    </lineage>
</organism>
<dbReference type="AlphaFoldDB" id="A0A0S4M1Q9"/>
<reference evidence="2" key="1">
    <citation type="submission" date="2015-11" db="EMBL/GenBank/DDBJ databases">
        <authorList>
            <person name="Seth-Smith H.M.B."/>
        </authorList>
    </citation>
    <scope>NUCLEOTIDE SEQUENCE [LARGE SCALE GENOMIC DNA]</scope>
    <source>
        <strain evidence="2">2013Ark11</strain>
    </source>
</reference>
<dbReference type="Proteomes" id="UP000198651">
    <property type="component" value="Chromosome I"/>
</dbReference>
<accession>A0A0S4M1Q9</accession>
<gene>
    <name evidence="1" type="ORF">Ark11_0882</name>
</gene>